<comment type="caution">
    <text evidence="7">The sequence shown here is derived from an EMBL/GenBank/DDBJ whole genome shotgun (WGS) entry which is preliminary data.</text>
</comment>
<dbReference type="PROSITE" id="PS00501">
    <property type="entry name" value="SPASE_I_1"/>
    <property type="match status" value="1"/>
</dbReference>
<accession>A0ABU0E2W0</accession>
<name>A0ABU0E2W0_9FIRM</name>
<organism evidence="7 8">
    <name type="scientific">Breznakia pachnodae</name>
    <dbReference type="NCBI Taxonomy" id="265178"/>
    <lineage>
        <taxon>Bacteria</taxon>
        <taxon>Bacillati</taxon>
        <taxon>Bacillota</taxon>
        <taxon>Erysipelotrichia</taxon>
        <taxon>Erysipelotrichales</taxon>
        <taxon>Erysipelotrichaceae</taxon>
        <taxon>Breznakia</taxon>
    </lineage>
</organism>
<evidence type="ECO:0000256" key="2">
    <source>
        <dbReference type="ARBA" id="ARBA00009370"/>
    </source>
</evidence>
<dbReference type="PRINTS" id="PR00727">
    <property type="entry name" value="LEADERPTASE"/>
</dbReference>
<dbReference type="Proteomes" id="UP001230220">
    <property type="component" value="Unassembled WGS sequence"/>
</dbReference>
<dbReference type="EMBL" id="JAUSUR010000003">
    <property type="protein sequence ID" value="MDQ0361225.1"/>
    <property type="molecule type" value="Genomic_DNA"/>
</dbReference>
<keyword evidence="3 5" id="KW-0645">Protease</keyword>
<proteinExistence type="inferred from homology"/>
<dbReference type="PANTHER" id="PTHR43390">
    <property type="entry name" value="SIGNAL PEPTIDASE I"/>
    <property type="match status" value="1"/>
</dbReference>
<evidence type="ECO:0000259" key="6">
    <source>
        <dbReference type="Pfam" id="PF10502"/>
    </source>
</evidence>
<dbReference type="PANTHER" id="PTHR43390:SF1">
    <property type="entry name" value="CHLOROPLAST PROCESSING PEPTIDASE"/>
    <property type="match status" value="1"/>
</dbReference>
<dbReference type="InterPro" id="IPR019533">
    <property type="entry name" value="Peptidase_S26"/>
</dbReference>
<evidence type="ECO:0000313" key="7">
    <source>
        <dbReference type="EMBL" id="MDQ0361225.1"/>
    </source>
</evidence>
<dbReference type="NCBIfam" id="TIGR02227">
    <property type="entry name" value="sigpep_I_bact"/>
    <property type="match status" value="1"/>
</dbReference>
<comment type="subcellular location">
    <subcellularLocation>
        <location evidence="1">Cell membrane</location>
        <topology evidence="1">Single-pass type II membrane protein</topology>
    </subcellularLocation>
    <subcellularLocation>
        <location evidence="5">Membrane</location>
        <topology evidence="5">Single-pass type II membrane protein</topology>
    </subcellularLocation>
</comment>
<evidence type="ECO:0000313" key="8">
    <source>
        <dbReference type="Proteomes" id="UP001230220"/>
    </source>
</evidence>
<dbReference type="Pfam" id="PF10502">
    <property type="entry name" value="Peptidase_S26"/>
    <property type="match status" value="1"/>
</dbReference>
<dbReference type="InterPro" id="IPR000223">
    <property type="entry name" value="Pept_S26A_signal_pept_1"/>
</dbReference>
<keyword evidence="8" id="KW-1185">Reference proteome</keyword>
<sequence length="164" mass="19049">MIRFSFGLVFILLVIMIFLVRPVYVHGDSMYPTLSDGEIGFTNMIDVKLNDIERFDIVSVYSEDEDKILTKRVIGLPNETLEYREGELYIDGEVVDESFLDEQYIKKQTNDGRLLFTSDYGPITLDEDEYFLCGDNRLISKDSRISGPYKKEDIISKHFYSVLK</sequence>
<keyword evidence="4 5" id="KW-0378">Hydrolase</keyword>
<dbReference type="Gene3D" id="2.10.109.10">
    <property type="entry name" value="Umud Fragment, subunit A"/>
    <property type="match status" value="1"/>
</dbReference>
<dbReference type="InterPro" id="IPR036286">
    <property type="entry name" value="LexA/Signal_pep-like_sf"/>
</dbReference>
<gene>
    <name evidence="7" type="ORF">J2S15_001972</name>
</gene>
<dbReference type="RefSeq" id="WP_307407767.1">
    <property type="nucleotide sequence ID" value="NZ_JAUSUR010000003.1"/>
</dbReference>
<protein>
    <recommendedName>
        <fullName evidence="5">Signal peptidase I</fullName>
        <ecNumber evidence="5">3.4.21.89</ecNumber>
    </recommendedName>
</protein>
<dbReference type="InterPro" id="IPR019756">
    <property type="entry name" value="Pept_S26A_signal_pept_1_Ser-AS"/>
</dbReference>
<reference evidence="7 8" key="1">
    <citation type="submission" date="2023-07" db="EMBL/GenBank/DDBJ databases">
        <title>Genomic Encyclopedia of Type Strains, Phase IV (KMG-IV): sequencing the most valuable type-strain genomes for metagenomic binning, comparative biology and taxonomic classification.</title>
        <authorList>
            <person name="Goeker M."/>
        </authorList>
    </citation>
    <scope>NUCLEOTIDE SEQUENCE [LARGE SCALE GENOMIC DNA]</scope>
    <source>
        <strain evidence="7 8">DSM 16784</strain>
    </source>
</reference>
<dbReference type="SUPFAM" id="SSF51306">
    <property type="entry name" value="LexA/Signal peptidase"/>
    <property type="match status" value="1"/>
</dbReference>
<evidence type="ECO:0000256" key="1">
    <source>
        <dbReference type="ARBA" id="ARBA00004401"/>
    </source>
</evidence>
<dbReference type="CDD" id="cd06530">
    <property type="entry name" value="S26_SPase_I"/>
    <property type="match status" value="1"/>
</dbReference>
<dbReference type="GO" id="GO:0009003">
    <property type="term" value="F:signal peptidase activity"/>
    <property type="evidence" value="ECO:0007669"/>
    <property type="project" value="UniProtKB-EC"/>
</dbReference>
<comment type="similarity">
    <text evidence="2 5">Belongs to the peptidase S26 family.</text>
</comment>
<comment type="catalytic activity">
    <reaction evidence="5">
        <text>Cleavage of hydrophobic, N-terminal signal or leader sequences from secreted and periplasmic proteins.</text>
        <dbReference type="EC" id="3.4.21.89"/>
    </reaction>
</comment>
<evidence type="ECO:0000256" key="5">
    <source>
        <dbReference type="RuleBase" id="RU362042"/>
    </source>
</evidence>
<evidence type="ECO:0000256" key="4">
    <source>
        <dbReference type="ARBA" id="ARBA00022801"/>
    </source>
</evidence>
<dbReference type="EC" id="3.4.21.89" evidence="5"/>
<feature type="domain" description="Peptidase S26" evidence="6">
    <location>
        <begin position="3"/>
        <end position="159"/>
    </location>
</feature>
<evidence type="ECO:0000256" key="3">
    <source>
        <dbReference type="ARBA" id="ARBA00022670"/>
    </source>
</evidence>